<dbReference type="Gene3D" id="3.50.50.60">
    <property type="entry name" value="FAD/NAD(P)-binding domain"/>
    <property type="match status" value="1"/>
</dbReference>
<dbReference type="AlphaFoldDB" id="A0A8T9C856"/>
<evidence type="ECO:0000256" key="4">
    <source>
        <dbReference type="SAM" id="SignalP"/>
    </source>
</evidence>
<accession>A0A8T9C856</accession>
<dbReference type="SUPFAM" id="SSF51905">
    <property type="entry name" value="FAD/NAD(P)-binding domain"/>
    <property type="match status" value="1"/>
</dbReference>
<dbReference type="Pfam" id="PF05199">
    <property type="entry name" value="GMC_oxred_C"/>
    <property type="match status" value="1"/>
</dbReference>
<dbReference type="PANTHER" id="PTHR11552">
    <property type="entry name" value="GLUCOSE-METHANOL-CHOLINE GMC OXIDOREDUCTASE"/>
    <property type="match status" value="1"/>
</dbReference>
<organism evidence="7 8">
    <name type="scientific">Lachnellula suecica</name>
    <dbReference type="NCBI Taxonomy" id="602035"/>
    <lineage>
        <taxon>Eukaryota</taxon>
        <taxon>Fungi</taxon>
        <taxon>Dikarya</taxon>
        <taxon>Ascomycota</taxon>
        <taxon>Pezizomycotina</taxon>
        <taxon>Leotiomycetes</taxon>
        <taxon>Helotiales</taxon>
        <taxon>Lachnaceae</taxon>
        <taxon>Lachnellula</taxon>
    </lineage>
</organism>
<gene>
    <name evidence="7" type="primary">atC</name>
    <name evidence="7" type="ORF">LSUE1_G005241</name>
</gene>
<dbReference type="OrthoDB" id="269227at2759"/>
<dbReference type="InterPro" id="IPR007867">
    <property type="entry name" value="GMC_OxRtase_C"/>
</dbReference>
<evidence type="ECO:0000256" key="2">
    <source>
        <dbReference type="ARBA" id="ARBA00023180"/>
    </source>
</evidence>
<dbReference type="GO" id="GO:0044550">
    <property type="term" value="P:secondary metabolite biosynthetic process"/>
    <property type="evidence" value="ECO:0007669"/>
    <property type="project" value="TreeGrafter"/>
</dbReference>
<proteinExistence type="inferred from homology"/>
<dbReference type="InterPro" id="IPR036188">
    <property type="entry name" value="FAD/NAD-bd_sf"/>
</dbReference>
<keyword evidence="8" id="KW-1185">Reference proteome</keyword>
<comment type="caution">
    <text evidence="7">The sequence shown here is derived from an EMBL/GenBank/DDBJ whole genome shotgun (WGS) entry which is preliminary data.</text>
</comment>
<evidence type="ECO:0000256" key="1">
    <source>
        <dbReference type="ARBA" id="ARBA00010790"/>
    </source>
</evidence>
<feature type="active site" description="Proton acceptor" evidence="3">
    <location>
        <position position="581"/>
    </location>
</feature>
<feature type="domain" description="Glucose-methanol-choline oxidoreductase C-terminal" evidence="6">
    <location>
        <begin position="460"/>
        <end position="590"/>
    </location>
</feature>
<dbReference type="PIRSF" id="PIRSF000137">
    <property type="entry name" value="Alcohol_oxidase"/>
    <property type="match status" value="1"/>
</dbReference>
<dbReference type="GO" id="GO:0016614">
    <property type="term" value="F:oxidoreductase activity, acting on CH-OH group of donors"/>
    <property type="evidence" value="ECO:0007669"/>
    <property type="project" value="InterPro"/>
</dbReference>
<dbReference type="InterPro" id="IPR000172">
    <property type="entry name" value="GMC_OxRdtase_N"/>
</dbReference>
<comment type="similarity">
    <text evidence="1">Belongs to the GMC oxidoreductase family.</text>
</comment>
<evidence type="ECO:0000259" key="6">
    <source>
        <dbReference type="Pfam" id="PF05199"/>
    </source>
</evidence>
<evidence type="ECO:0000256" key="3">
    <source>
        <dbReference type="PIRSR" id="PIRSR000137-1"/>
    </source>
</evidence>
<evidence type="ECO:0000313" key="8">
    <source>
        <dbReference type="Proteomes" id="UP000469558"/>
    </source>
</evidence>
<keyword evidence="2" id="KW-0325">Glycoprotein</keyword>
<reference evidence="7 8" key="1">
    <citation type="submission" date="2018-05" db="EMBL/GenBank/DDBJ databases">
        <title>Genome sequencing and assembly of the regulated plant pathogen Lachnellula willkommii and related sister species for the development of diagnostic species identification markers.</title>
        <authorList>
            <person name="Giroux E."/>
            <person name="Bilodeau G."/>
        </authorList>
    </citation>
    <scope>NUCLEOTIDE SEQUENCE [LARGE SCALE GENOMIC DNA]</scope>
    <source>
        <strain evidence="7 8">CBS 268.59</strain>
    </source>
</reference>
<dbReference type="Pfam" id="PF00732">
    <property type="entry name" value="GMC_oxred_N"/>
    <property type="match status" value="1"/>
</dbReference>
<dbReference type="EMBL" id="QGMK01000516">
    <property type="protein sequence ID" value="TVY81242.1"/>
    <property type="molecule type" value="Genomic_DNA"/>
</dbReference>
<dbReference type="Proteomes" id="UP000469558">
    <property type="component" value="Unassembled WGS sequence"/>
</dbReference>
<feature type="signal peptide" evidence="4">
    <location>
        <begin position="1"/>
        <end position="20"/>
    </location>
</feature>
<evidence type="ECO:0000259" key="5">
    <source>
        <dbReference type="Pfam" id="PF00732"/>
    </source>
</evidence>
<dbReference type="Gene3D" id="3.30.560.10">
    <property type="entry name" value="Glucose Oxidase, domain 3"/>
    <property type="match status" value="1"/>
</dbReference>
<evidence type="ECO:0000313" key="7">
    <source>
        <dbReference type="EMBL" id="TVY81242.1"/>
    </source>
</evidence>
<dbReference type="InterPro" id="IPR012132">
    <property type="entry name" value="GMC_OxRdtase"/>
</dbReference>
<feature type="chain" id="PRO_5035844345" evidence="4">
    <location>
        <begin position="21"/>
        <end position="601"/>
    </location>
</feature>
<dbReference type="SUPFAM" id="SSF54373">
    <property type="entry name" value="FAD-linked reductases, C-terminal domain"/>
    <property type="match status" value="1"/>
</dbReference>
<dbReference type="PANTHER" id="PTHR11552:SF138">
    <property type="entry name" value="DEHYDROGENASE PKFF-RELATED"/>
    <property type="match status" value="1"/>
</dbReference>
<protein>
    <submittedName>
        <fullName evidence="7">Cyclase atC</fullName>
    </submittedName>
</protein>
<sequence>MKHSVFTTLLGASLLKSAAGFGSRIANGKTQLLGNNVGILAQNTTFDYVVVGGGTAGLTIATRLADAKFSVAVVEAGGFYELDNGNTSQVPGYGGKYLTFNDLSPSPVLVDWDLITEAQPGLNNRQIHYTSGKALGGSSALNDQIYQRSTKGAYDQWVDLVGDDNYSWENFLPYLSKSPQFTPPNLAKIGVNYSIAYDASVYSSTGGPLQVSYPNYFQPFDEYLKTAFASSGLAEIEGLASGHLDGYAASTLILDPATQTRSSSEASFFQTALDSTSLTAYIKTQAQKVLFDDDKQATGVLVETNGATYTLTASKEVILSAGVFHSPQILMLSGFGIPVLSDLPGVGQNLWDHVFIFTNHEMDLTTNSAVLSDPSLQAVAAEIYLSNQSGPLTGIGGSFIGWERNNTGLSNATLAALATNFSTDWPYYEYLGLSSGSNPTDEPSANNYMFLTTALQSILSRGYVSIRSANISDPPIIDPNALSTDAEKELAVAALKRLRQFAEASRRHIRESNPGSDYTTDSQILEWIQNNGVNGYHAACTCAMGRANDSMSVLDSQTRVYGVKGLRVVDASAMPLLPPGHPMGSIFALAEKTAADIIEGI</sequence>
<feature type="active site" description="Proton donor" evidence="3">
    <location>
        <position position="537"/>
    </location>
</feature>
<feature type="domain" description="Glucose-methanol-choline oxidoreductase N-terminal" evidence="5">
    <location>
        <begin position="46"/>
        <end position="354"/>
    </location>
</feature>
<name>A0A8T9C856_9HELO</name>
<dbReference type="GO" id="GO:0050660">
    <property type="term" value="F:flavin adenine dinucleotide binding"/>
    <property type="evidence" value="ECO:0007669"/>
    <property type="project" value="InterPro"/>
</dbReference>
<keyword evidence="4" id="KW-0732">Signal</keyword>